<reference evidence="2 3" key="1">
    <citation type="journal article" date="2013" name="Genome Announc.">
        <title>Draft Genome Sequence of the Cellulolytic, Mesophilic, Anaerobic Bacterium Clostridium termitidis Strain CT1112 (DSM 5398).</title>
        <authorList>
            <person name="Lal S."/>
            <person name="Ramachandran U."/>
            <person name="Zhang X."/>
            <person name="Munir R."/>
            <person name="Sparling R."/>
            <person name="Levin D.B."/>
        </authorList>
    </citation>
    <scope>NUCLEOTIDE SEQUENCE [LARGE SCALE GENOMIC DNA]</scope>
    <source>
        <strain evidence="2 3">CT1112</strain>
    </source>
</reference>
<name>S0FT49_RUMCE</name>
<dbReference type="eggNOG" id="ENOG502ZZFS">
    <property type="taxonomic scope" value="Bacteria"/>
</dbReference>
<comment type="caution">
    <text evidence="2">The sequence shown here is derived from an EMBL/GenBank/DDBJ whole genome shotgun (WGS) entry which is preliminary data.</text>
</comment>
<dbReference type="Proteomes" id="UP000014155">
    <property type="component" value="Unassembled WGS sequence"/>
</dbReference>
<accession>S0FT49</accession>
<sequence>MNKCKHCGVFIEDEKRCPLCSRNIGEAGEGAKNVWYPSYGKTETVPQLNFAGKVFFFISIAVMSICILINILSGIGNPWSLFVIFPVLYLQLLINNTILSKIRAGTKIILQVMGTSCFLFFIDLLSGFYRWSVNIVIPFLLIAGTFLITVIVIKRKMLWNEYVGYIIAMIFLGFLPVFLYLTGVADEIWASAVSALYSFLTTIGMLVFANKKFKKEMTRRFHI</sequence>
<dbReference type="PATRIC" id="fig|1195236.3.peg.2845"/>
<keyword evidence="3" id="KW-1185">Reference proteome</keyword>
<evidence type="ECO:0000313" key="2">
    <source>
        <dbReference type="EMBL" id="EMS71688.1"/>
    </source>
</evidence>
<feature type="transmembrane region" description="Helical" evidence="1">
    <location>
        <begin position="108"/>
        <end position="129"/>
    </location>
</feature>
<evidence type="ECO:0000256" key="1">
    <source>
        <dbReference type="SAM" id="Phobius"/>
    </source>
</evidence>
<keyword evidence="1" id="KW-0812">Transmembrane</keyword>
<dbReference type="AlphaFoldDB" id="S0FT49"/>
<protein>
    <submittedName>
        <fullName evidence="2">Uncharacterized protein</fullName>
    </submittedName>
</protein>
<evidence type="ECO:0000313" key="3">
    <source>
        <dbReference type="Proteomes" id="UP000014155"/>
    </source>
</evidence>
<feature type="transmembrane region" description="Helical" evidence="1">
    <location>
        <begin position="135"/>
        <end position="153"/>
    </location>
</feature>
<feature type="transmembrane region" description="Helical" evidence="1">
    <location>
        <begin position="79"/>
        <end position="96"/>
    </location>
</feature>
<gene>
    <name evidence="2" type="ORF">CTER_2525</name>
</gene>
<feature type="transmembrane region" description="Helical" evidence="1">
    <location>
        <begin position="188"/>
        <end position="209"/>
    </location>
</feature>
<feature type="transmembrane region" description="Helical" evidence="1">
    <location>
        <begin position="162"/>
        <end position="182"/>
    </location>
</feature>
<proteinExistence type="predicted"/>
<dbReference type="EMBL" id="AORV01000035">
    <property type="protein sequence ID" value="EMS71688.1"/>
    <property type="molecule type" value="Genomic_DNA"/>
</dbReference>
<dbReference type="STRING" id="1195236.CTER_2525"/>
<feature type="transmembrane region" description="Helical" evidence="1">
    <location>
        <begin position="54"/>
        <end position="73"/>
    </location>
</feature>
<keyword evidence="1" id="KW-1133">Transmembrane helix</keyword>
<dbReference type="Pfam" id="PF19845">
    <property type="entry name" value="DUF6320"/>
    <property type="match status" value="1"/>
</dbReference>
<keyword evidence="1" id="KW-0472">Membrane</keyword>
<dbReference type="InterPro" id="IPR046283">
    <property type="entry name" value="DUF6320"/>
</dbReference>
<dbReference type="RefSeq" id="WP_004626079.1">
    <property type="nucleotide sequence ID" value="NZ_AORV01000035.1"/>
</dbReference>
<organism evidence="2 3">
    <name type="scientific">Ruminiclostridium cellobioparum subsp. termitidis CT1112</name>
    <dbReference type="NCBI Taxonomy" id="1195236"/>
    <lineage>
        <taxon>Bacteria</taxon>
        <taxon>Bacillati</taxon>
        <taxon>Bacillota</taxon>
        <taxon>Clostridia</taxon>
        <taxon>Eubacteriales</taxon>
        <taxon>Oscillospiraceae</taxon>
        <taxon>Ruminiclostridium</taxon>
    </lineage>
</organism>